<dbReference type="EMBL" id="JAAQTL010000001">
    <property type="protein sequence ID" value="NID14665.1"/>
    <property type="molecule type" value="Genomic_DNA"/>
</dbReference>
<feature type="transmembrane region" description="Helical" evidence="1">
    <location>
        <begin position="82"/>
        <end position="102"/>
    </location>
</feature>
<keyword evidence="1" id="KW-1133">Transmembrane helix</keyword>
<dbReference type="AlphaFoldDB" id="A0A7X5QSL8"/>
<reference evidence="2 3" key="1">
    <citation type="journal article" date="2006" name="Int. J. Syst. Evol. Microbiol.">
        <title>Dyella yeojuensis sp. nov., isolated from greenhouse soil in Korea.</title>
        <authorList>
            <person name="Kim B.Y."/>
            <person name="Weon H.Y."/>
            <person name="Lee K.H."/>
            <person name="Seok S.J."/>
            <person name="Kwon S.W."/>
            <person name="Go S.J."/>
            <person name="Stackebrandt E."/>
        </authorList>
    </citation>
    <scope>NUCLEOTIDE SEQUENCE [LARGE SCALE GENOMIC DNA]</scope>
    <source>
        <strain evidence="2 3">DSM 17673</strain>
    </source>
</reference>
<keyword evidence="1" id="KW-0472">Membrane</keyword>
<keyword evidence="3" id="KW-1185">Reference proteome</keyword>
<proteinExistence type="predicted"/>
<comment type="caution">
    <text evidence="2">The sequence shown here is derived from an EMBL/GenBank/DDBJ whole genome shotgun (WGS) entry which is preliminary data.</text>
</comment>
<feature type="transmembrane region" description="Helical" evidence="1">
    <location>
        <begin position="12"/>
        <end position="35"/>
    </location>
</feature>
<protein>
    <submittedName>
        <fullName evidence="2">Uncharacterized protein</fullName>
    </submittedName>
</protein>
<evidence type="ECO:0000256" key="1">
    <source>
        <dbReference type="SAM" id="Phobius"/>
    </source>
</evidence>
<name>A0A7X5QSL8_9GAMM</name>
<gene>
    <name evidence="2" type="ORF">HBF32_04195</name>
</gene>
<feature type="transmembrane region" description="Helical" evidence="1">
    <location>
        <begin position="55"/>
        <end position="75"/>
    </location>
</feature>
<feature type="transmembrane region" description="Helical" evidence="1">
    <location>
        <begin position="170"/>
        <end position="188"/>
    </location>
</feature>
<evidence type="ECO:0000313" key="3">
    <source>
        <dbReference type="Proteomes" id="UP000518878"/>
    </source>
</evidence>
<feature type="transmembrane region" description="Helical" evidence="1">
    <location>
        <begin position="208"/>
        <end position="227"/>
    </location>
</feature>
<evidence type="ECO:0000313" key="2">
    <source>
        <dbReference type="EMBL" id="NID14665.1"/>
    </source>
</evidence>
<keyword evidence="1" id="KW-0812">Transmembrane</keyword>
<dbReference type="RefSeq" id="WP_166698363.1">
    <property type="nucleotide sequence ID" value="NZ_JAAQTL010000001.1"/>
</dbReference>
<organism evidence="2 3">
    <name type="scientific">Luteibacter yeojuensis</name>
    <dbReference type="NCBI Taxonomy" id="345309"/>
    <lineage>
        <taxon>Bacteria</taxon>
        <taxon>Pseudomonadati</taxon>
        <taxon>Pseudomonadota</taxon>
        <taxon>Gammaproteobacteria</taxon>
        <taxon>Lysobacterales</taxon>
        <taxon>Rhodanobacteraceae</taxon>
        <taxon>Luteibacter</taxon>
    </lineage>
</organism>
<sequence>MTDALESRHYRLSAYCILFFVAVQTFQELGSRFWIPEAQGPEQELLVYLLTIDRVRALLVLLSIILLVVPYTVIAVRYAGRLPVVAIIGFTGMLGFVGFEILHRSVDYFVVGRQWATALEASGGAGSNPAILAQYVLWSGFARGLYFPLMLSYMGCSIAFFYATMRDKGMWARLASFAFALNALRLLARMTSTYGGATWLDPINNTAYFPFVFVINSLLATWLFHLAGRTRE</sequence>
<dbReference type="Proteomes" id="UP000518878">
    <property type="component" value="Unassembled WGS sequence"/>
</dbReference>
<feature type="transmembrane region" description="Helical" evidence="1">
    <location>
        <begin position="145"/>
        <end position="163"/>
    </location>
</feature>
<accession>A0A7X5QSL8</accession>